<dbReference type="InterPro" id="IPR013783">
    <property type="entry name" value="Ig-like_fold"/>
</dbReference>
<proteinExistence type="predicted"/>
<reference evidence="3 4" key="1">
    <citation type="submission" date="2019-06" db="EMBL/GenBank/DDBJ databases">
        <title>Flavobacterium sp. MaA-Y11 from geoumgang.</title>
        <authorList>
            <person name="Jeong S."/>
        </authorList>
    </citation>
    <scope>NUCLEOTIDE SEQUENCE [LARGE SCALE GENOMIC DNA]</scope>
    <source>
        <strain evidence="3 4">MaA-Y11</strain>
    </source>
</reference>
<organism evidence="3 4">
    <name type="scientific">Flavobacterium microcysteis</name>
    <dbReference type="NCBI Taxonomy" id="2596891"/>
    <lineage>
        <taxon>Bacteria</taxon>
        <taxon>Pseudomonadati</taxon>
        <taxon>Bacteroidota</taxon>
        <taxon>Flavobacteriia</taxon>
        <taxon>Flavobacteriales</taxon>
        <taxon>Flavobacteriaceae</taxon>
        <taxon>Flavobacterium</taxon>
    </lineage>
</organism>
<dbReference type="Pfam" id="PF18962">
    <property type="entry name" value="Por_Secre_tail"/>
    <property type="match status" value="1"/>
</dbReference>
<name>A0A501QJX7_9FLAO</name>
<gene>
    <name evidence="3" type="ORF">FJA49_02690</name>
</gene>
<dbReference type="EMBL" id="VFJE01000049">
    <property type="protein sequence ID" value="TPD72286.1"/>
    <property type="molecule type" value="Genomic_DNA"/>
</dbReference>
<feature type="domain" description="Secretion system C-terminal sorting" evidence="2">
    <location>
        <begin position="841"/>
        <end position="916"/>
    </location>
</feature>
<dbReference type="Proteomes" id="UP000319175">
    <property type="component" value="Unassembled WGS sequence"/>
</dbReference>
<dbReference type="OrthoDB" id="1652165at2"/>
<dbReference type="InterPro" id="IPR026444">
    <property type="entry name" value="Secre_tail"/>
</dbReference>
<evidence type="ECO:0000313" key="3">
    <source>
        <dbReference type="EMBL" id="TPD72286.1"/>
    </source>
</evidence>
<evidence type="ECO:0000256" key="1">
    <source>
        <dbReference type="ARBA" id="ARBA00022729"/>
    </source>
</evidence>
<accession>A0A501QJX7</accession>
<dbReference type="NCBIfam" id="TIGR04183">
    <property type="entry name" value="Por_Secre_tail"/>
    <property type="match status" value="1"/>
</dbReference>
<sequence>MKTILRTNYIKSLGLAVLGLFFGTAWGQATLPVNRTSWGGTEPTGWTNSGCTHRSTSSACTNNSATIFDTTGDNRILFINAAPQTLSMTLKNQNMTGQSYLVVEQSADGSDYTEIGRYGPASGATPITNAQCADIDLALSASTRYIRWTYTKANGNCDMDDVIVTAAPVVPAFTLSSTSISNFGNVNVGSSSNSSSVNVAGTNLSGSITASAPTNFQVSTNNSTWSSSVSFAPTSGTVSSRPLYVRFSPSSTGAKSGSITVATSGASNQTISVSGTGVITSTTWNGSAWSNGNPTATIDAIISGNYNTNTAAPQGPIVSKNLSITSGTVVIGANGLNVKETLSKTGGTIDATAGDITFSGTAAQTLPANFFVNNTVDKLILNNTAGLTLGGATSLTGVLDIVSGNLATNGNLVLKSTATGSARIAAVTGSITGEVTVERYIPQGKRAFRFLTPGVTTTNFISNNWQTGTHITGSDTGANGFDTTLTGNPSMYVYNNNTATGSGWGSIANTDATNLVAGNGYRILVRGDRNVDLGQSSAADMNAAVTLSAKGTLKTGQVVFDAVSTPAINATDNATTNGYSLIGNPYVSPVNWDLVGKLGVEDVYYTWDPNMGTAAQRGRYVAYSQTVGSNNLPESAVNQYIQPGQAFFVKNTVLGVAGAVTFEESNKASQSTNVFRTNATEEKSLLSISVYDANEAEATYPIDGTIAVFGSNYDNTIGLGDVEKLYGSGEHLAFGRNNKVLAIDALAPVMANDELQVKTLQFAAGKSYTFKINAANFSEDMQAYLIDQFANTETLLNLSGANSVNFTTTSAANSYGSDRFKVVFRSAALGNGEWNNSTVKVYPNPIQNNQFNIALPNNVSGKVAITLFNLVGQEIYKTSVESSSIITVNPSLQLSQGIYILQVSNGTSSVKQKIAVK</sequence>
<dbReference type="AlphaFoldDB" id="A0A501QJX7"/>
<comment type="caution">
    <text evidence="3">The sequence shown here is derived from an EMBL/GenBank/DDBJ whole genome shotgun (WGS) entry which is preliminary data.</text>
</comment>
<protein>
    <submittedName>
        <fullName evidence="3">T9SS type A sorting domain-containing protein</fullName>
    </submittedName>
</protein>
<evidence type="ECO:0000313" key="4">
    <source>
        <dbReference type="Proteomes" id="UP000319175"/>
    </source>
</evidence>
<reference evidence="3 4" key="2">
    <citation type="submission" date="2019-06" db="EMBL/GenBank/DDBJ databases">
        <authorList>
            <person name="Seo Y."/>
        </authorList>
    </citation>
    <scope>NUCLEOTIDE SEQUENCE [LARGE SCALE GENOMIC DNA]</scope>
    <source>
        <strain evidence="3 4">MaA-Y11</strain>
    </source>
</reference>
<keyword evidence="1" id="KW-0732">Signal</keyword>
<keyword evidence="4" id="KW-1185">Reference proteome</keyword>
<evidence type="ECO:0000259" key="2">
    <source>
        <dbReference type="Pfam" id="PF18962"/>
    </source>
</evidence>
<dbReference type="Gene3D" id="2.60.40.10">
    <property type="entry name" value="Immunoglobulins"/>
    <property type="match status" value="1"/>
</dbReference>
<dbReference type="RefSeq" id="WP_139998578.1">
    <property type="nucleotide sequence ID" value="NZ_VFJE01000049.1"/>
</dbReference>